<evidence type="ECO:0000313" key="1">
    <source>
        <dbReference type="EMBL" id="APX98688.1"/>
    </source>
</evidence>
<organism evidence="1 2">
    <name type="scientific">Natronorubrum daqingense</name>
    <dbReference type="NCBI Taxonomy" id="588898"/>
    <lineage>
        <taxon>Archaea</taxon>
        <taxon>Methanobacteriati</taxon>
        <taxon>Methanobacteriota</taxon>
        <taxon>Stenosarchaea group</taxon>
        <taxon>Halobacteria</taxon>
        <taxon>Halobacteriales</taxon>
        <taxon>Natrialbaceae</taxon>
        <taxon>Natronorubrum</taxon>
    </lineage>
</organism>
<proteinExistence type="predicted"/>
<protein>
    <submittedName>
        <fullName evidence="1">Uncharacterized protein</fullName>
    </submittedName>
</protein>
<dbReference type="EMBL" id="CP019330">
    <property type="protein sequence ID" value="APX98688.1"/>
    <property type="molecule type" value="Genomic_DNA"/>
</dbReference>
<dbReference type="Proteomes" id="UP000187321">
    <property type="component" value="Plasmid unnamed3"/>
</dbReference>
<gene>
    <name evidence="1" type="ORF">BB347_18440</name>
</gene>
<dbReference type="KEGG" id="hda:BB347_18440"/>
<accession>A0A1P8RJA3</accession>
<dbReference type="AlphaFoldDB" id="A0A1P8RJA3"/>
<name>A0A1P8RJA3_9EURY</name>
<geneLocation type="plasmid" evidence="1">
    <name>unnamed3</name>
</geneLocation>
<evidence type="ECO:0000313" key="2">
    <source>
        <dbReference type="Proteomes" id="UP000187321"/>
    </source>
</evidence>
<reference evidence="1 2" key="1">
    <citation type="submission" date="2017-01" db="EMBL/GenBank/DDBJ databases">
        <title>Complete genome sequence of Haloterrigena daqingensis type strain (JX313T).</title>
        <authorList>
            <person name="Shuang W."/>
        </authorList>
    </citation>
    <scope>NUCLEOTIDE SEQUENCE [LARGE SCALE GENOMIC DNA]</scope>
    <source>
        <strain evidence="2">JX313</strain>
        <plasmid evidence="2">Plasmid unnamed3</plasmid>
    </source>
</reference>
<sequence>MKGTIDTQKVCRRTAMASIAGFFASIAGSTLFSSTVGATDDGPIELEVGATIPDGSNITLTTIDKSDDEVSSTIDLKNGEHTYEVDGLDHSDEPEYYWRAEYETEGDKTPSLERVELITPDDSGLFSILDFDFDFSFDFDFWPFNEAEGEVPLLSGFRRGTSGDGDSDTVRFRQRGHVESSAKESGVWSESEFEEATKRGVELSGGRLSLIELEQGRPTGKTEVSSPEEALSLDIEEQEQGDASNLHFEFSGTDSTVDSHPDLDSDIAGIATYDGDPVSDAKFYVVNTTEDTYEETAYSNSDGEFYIDVSDSDAEYAVFGEVEIDGETQTSMAQASVLI</sequence>
<keyword evidence="1" id="KW-0614">Plasmid</keyword>